<feature type="domain" description="MYND-type" evidence="5">
    <location>
        <begin position="45"/>
        <end position="88"/>
    </location>
</feature>
<comment type="caution">
    <text evidence="6">The sequence shown here is derived from an EMBL/GenBank/DDBJ whole genome shotgun (WGS) entry which is preliminary data.</text>
</comment>
<dbReference type="SUPFAM" id="SSF144232">
    <property type="entry name" value="HIT/MYND zinc finger-like"/>
    <property type="match status" value="1"/>
</dbReference>
<dbReference type="PROSITE" id="PS50865">
    <property type="entry name" value="ZF_MYND_2"/>
    <property type="match status" value="1"/>
</dbReference>
<keyword evidence="3" id="KW-0862">Zinc</keyword>
<keyword evidence="2 4" id="KW-0863">Zinc-finger</keyword>
<evidence type="ECO:0000313" key="6">
    <source>
        <dbReference type="EMBL" id="CAE8625556.1"/>
    </source>
</evidence>
<evidence type="ECO:0000256" key="2">
    <source>
        <dbReference type="ARBA" id="ARBA00022771"/>
    </source>
</evidence>
<dbReference type="GO" id="GO:0008270">
    <property type="term" value="F:zinc ion binding"/>
    <property type="evidence" value="ECO:0007669"/>
    <property type="project" value="UniProtKB-KW"/>
</dbReference>
<dbReference type="PROSITE" id="PS01360">
    <property type="entry name" value="ZF_MYND_1"/>
    <property type="match status" value="1"/>
</dbReference>
<evidence type="ECO:0000259" key="5">
    <source>
        <dbReference type="PROSITE" id="PS50865"/>
    </source>
</evidence>
<keyword evidence="1" id="KW-0479">Metal-binding</keyword>
<dbReference type="Gene3D" id="1.10.220.160">
    <property type="match status" value="1"/>
</dbReference>
<feature type="non-terminal residue" evidence="6">
    <location>
        <position position="171"/>
    </location>
</feature>
<reference evidence="6" key="1">
    <citation type="submission" date="2021-02" db="EMBL/GenBank/DDBJ databases">
        <authorList>
            <person name="Dougan E. K."/>
            <person name="Rhodes N."/>
            <person name="Thang M."/>
            <person name="Chan C."/>
        </authorList>
    </citation>
    <scope>NUCLEOTIDE SEQUENCE</scope>
</reference>
<gene>
    <name evidence="6" type="ORF">PGLA2088_LOCUS439</name>
</gene>
<dbReference type="EMBL" id="CAJNNW010000283">
    <property type="protein sequence ID" value="CAE8625556.1"/>
    <property type="molecule type" value="Genomic_DNA"/>
</dbReference>
<dbReference type="Pfam" id="PF01753">
    <property type="entry name" value="zf-MYND"/>
    <property type="match status" value="1"/>
</dbReference>
<evidence type="ECO:0000313" key="7">
    <source>
        <dbReference type="Proteomes" id="UP000626109"/>
    </source>
</evidence>
<protein>
    <recommendedName>
        <fullName evidence="5">MYND-type domain-containing protein</fullName>
    </recommendedName>
</protein>
<dbReference type="Gene3D" id="2.170.270.10">
    <property type="entry name" value="SET domain"/>
    <property type="match status" value="1"/>
</dbReference>
<organism evidence="6 7">
    <name type="scientific">Polarella glacialis</name>
    <name type="common">Dinoflagellate</name>
    <dbReference type="NCBI Taxonomy" id="89957"/>
    <lineage>
        <taxon>Eukaryota</taxon>
        <taxon>Sar</taxon>
        <taxon>Alveolata</taxon>
        <taxon>Dinophyceae</taxon>
        <taxon>Suessiales</taxon>
        <taxon>Suessiaceae</taxon>
        <taxon>Polarella</taxon>
    </lineage>
</organism>
<dbReference type="Gene3D" id="6.10.140.2220">
    <property type="match status" value="1"/>
</dbReference>
<feature type="non-terminal residue" evidence="6">
    <location>
        <position position="1"/>
    </location>
</feature>
<evidence type="ECO:0000256" key="1">
    <source>
        <dbReference type="ARBA" id="ARBA00022723"/>
    </source>
</evidence>
<proteinExistence type="predicted"/>
<evidence type="ECO:0000256" key="4">
    <source>
        <dbReference type="PROSITE-ProRule" id="PRU00134"/>
    </source>
</evidence>
<accession>A0A813GGX6</accession>
<name>A0A813GGX6_POLGL</name>
<dbReference type="InterPro" id="IPR002893">
    <property type="entry name" value="Znf_MYND"/>
</dbReference>
<sequence length="171" mass="18626">DICIIEDAAFGRNLACARRFDRGDLIFQSAPLGVAVRPRFANLWCAYCLNFHGDSGPPLSMSCKTCHHAHYCSETCRAAHASAHAVQCAALKVMSTKQLPDDAAILALWLADLWLPQGESARDLSCCPQQRSWNKPCGLHQALSGRCPGAQDLTFRTDRPSAPPPSALLEH</sequence>
<evidence type="ECO:0000256" key="3">
    <source>
        <dbReference type="ARBA" id="ARBA00022833"/>
    </source>
</evidence>
<dbReference type="InterPro" id="IPR046341">
    <property type="entry name" value="SET_dom_sf"/>
</dbReference>
<dbReference type="Proteomes" id="UP000626109">
    <property type="component" value="Unassembled WGS sequence"/>
</dbReference>
<dbReference type="AlphaFoldDB" id="A0A813GGX6"/>